<comment type="caution">
    <text evidence="9">The sequence shown here is derived from an EMBL/GenBank/DDBJ whole genome shotgun (WGS) entry which is preliminary data.</text>
</comment>
<proteinExistence type="predicted"/>
<evidence type="ECO:0000256" key="2">
    <source>
        <dbReference type="ARBA" id="ARBA00019114"/>
    </source>
</evidence>
<dbReference type="SUPFAM" id="SSF89550">
    <property type="entry name" value="PHP domain-like"/>
    <property type="match status" value="1"/>
</dbReference>
<keyword evidence="6" id="KW-0239">DNA-directed DNA polymerase</keyword>
<dbReference type="PANTHER" id="PTHR32294:SF0">
    <property type="entry name" value="DNA POLYMERASE III SUBUNIT ALPHA"/>
    <property type="match status" value="1"/>
</dbReference>
<dbReference type="Pfam" id="PF17657">
    <property type="entry name" value="DNA_pol3_finger"/>
    <property type="match status" value="1"/>
</dbReference>
<comment type="catalytic activity">
    <reaction evidence="7">
        <text>DNA(n) + a 2'-deoxyribonucleoside 5'-triphosphate = DNA(n+1) + diphosphate</text>
        <dbReference type="Rhea" id="RHEA:22508"/>
        <dbReference type="Rhea" id="RHEA-COMP:17339"/>
        <dbReference type="Rhea" id="RHEA-COMP:17340"/>
        <dbReference type="ChEBI" id="CHEBI:33019"/>
        <dbReference type="ChEBI" id="CHEBI:61560"/>
        <dbReference type="ChEBI" id="CHEBI:173112"/>
        <dbReference type="EC" id="2.7.7.7"/>
    </reaction>
</comment>
<dbReference type="PANTHER" id="PTHR32294">
    <property type="entry name" value="DNA POLYMERASE III SUBUNIT ALPHA"/>
    <property type="match status" value="1"/>
</dbReference>
<dbReference type="EMBL" id="BAAAFH010000022">
    <property type="protein sequence ID" value="GAA0876116.1"/>
    <property type="molecule type" value="Genomic_DNA"/>
</dbReference>
<dbReference type="Pfam" id="PF07733">
    <property type="entry name" value="DNA_pol3_alpha"/>
    <property type="match status" value="1"/>
</dbReference>
<protein>
    <recommendedName>
        <fullName evidence="2">DNA polymerase III subunit alpha</fullName>
        <ecNumber evidence="1">2.7.7.7</ecNumber>
    </recommendedName>
</protein>
<dbReference type="EC" id="2.7.7.7" evidence="1"/>
<feature type="domain" description="Polymerase/histidinol phosphatase N-terminal" evidence="8">
    <location>
        <begin position="2"/>
        <end position="67"/>
    </location>
</feature>
<dbReference type="InterPro" id="IPR004805">
    <property type="entry name" value="DnaE2/DnaE/PolC"/>
</dbReference>
<keyword evidence="3" id="KW-0808">Transferase</keyword>
<dbReference type="Proteomes" id="UP001501126">
    <property type="component" value="Unassembled WGS sequence"/>
</dbReference>
<evidence type="ECO:0000256" key="5">
    <source>
        <dbReference type="ARBA" id="ARBA00022705"/>
    </source>
</evidence>
<dbReference type="InterPro" id="IPR011708">
    <property type="entry name" value="DNA_pol3_alpha_NTPase_dom"/>
</dbReference>
<sequence length="1000" mass="115737">MLNVHSYYSLRYGIHSPENVIRWMKQNGYTTFALTDINCSTAILQFVRIAQEQGVKPVAGIDFREGIRQKYVGLAKNNRGFQELNHFLSQHLQNGQPFPDEAPALQHCFFIYPTTNLPRRKLSEQEYIGIGKSDLNKIKWSNYSGDTERMVILAPMTFLNKQDFNTHRLLRAIDKNTLLSMLPSSEQALESDTFQSIKELQLCFQEVPSIFERTQQLLDSCSLFFGFGEQVSPQNQLTYTGSEKQDLELITQLTQKGITQRYPKANDEIRKRVKNEIEVIYQKGFLSYFLITWDIIQYARSKGYFYVGRGSGANSIVAYLLHITNVDPSELDLYFERFINLYRKNPPDFDIDFSWKDRDDVIRYIFQRFPHSTLLATYSTFQYKATLRELGKVFGLPKSEIETLASDPGYVAQDKLSDLVLRYSKRIEGLPSHLSIHAGGIVISEKPITWFSASFLPPKGLPTTQFSMLEAEDVGLFKFDILSQRGLSKISESLEIIRENQPQNPPHDIHDVHVFKNDEKIKALIRNAEAIGCFYVESPGMRMLLKKLQTDTYLGLVAASSIIRPGVAQSGMMREYILRHRIPEKRKEAHPVMAEIMPETYGVMVYQEDVIKVAHHFAGLTLAEADVLRRGMSGKFRSRIEFHEIRETFRENCLKRGYPEEIIREVWRQIESFAGYAFSKGHSASYAVESYQSLYLKAYYPLEYMLATINNFGGFYRTEFYVHEARKLGATIEPPSVNYGDYKSVISGKTIYLGFQLVSGIEIKVIDRLLFERTTNGPFTSFKDLTQRIQLPLEQLLLIIRIGGLRDFPESRKELLWKAHVYHNRKKDEQHQPLLFQSPVKDFTLPSLDEDRLEEAFEQLELLGFPLCSPFLLLKDKIPPLIHPFEQLHRKRGLKVCRYGYLVTTKRTRTTYGENMFFGTFIDQDGNYFDTVHFPEFARRYPFRGNGIYKITGIVTEEFGVYTIEVGQMIKLPYCDDPRYSEKETVLSGKRENMDTFKLS</sequence>
<name>A0ABN1MT43_9FLAO</name>
<evidence type="ECO:0000313" key="9">
    <source>
        <dbReference type="EMBL" id="GAA0876116.1"/>
    </source>
</evidence>
<evidence type="ECO:0000256" key="4">
    <source>
        <dbReference type="ARBA" id="ARBA00022695"/>
    </source>
</evidence>
<dbReference type="Gene3D" id="3.20.20.140">
    <property type="entry name" value="Metal-dependent hydrolases"/>
    <property type="match status" value="1"/>
</dbReference>
<organism evidence="9 10">
    <name type="scientific">Wandonia haliotis</name>
    <dbReference type="NCBI Taxonomy" id="574963"/>
    <lineage>
        <taxon>Bacteria</taxon>
        <taxon>Pseudomonadati</taxon>
        <taxon>Bacteroidota</taxon>
        <taxon>Flavobacteriia</taxon>
        <taxon>Flavobacteriales</taxon>
        <taxon>Crocinitomicaceae</taxon>
        <taxon>Wandonia</taxon>
    </lineage>
</organism>
<dbReference type="InterPro" id="IPR003141">
    <property type="entry name" value="Pol/His_phosphatase_N"/>
</dbReference>
<evidence type="ECO:0000256" key="7">
    <source>
        <dbReference type="ARBA" id="ARBA00049244"/>
    </source>
</evidence>
<dbReference type="InterPro" id="IPR040982">
    <property type="entry name" value="DNA_pol3_finger"/>
</dbReference>
<dbReference type="InterPro" id="IPR016195">
    <property type="entry name" value="Pol/histidinol_Pase-like"/>
</dbReference>
<evidence type="ECO:0000256" key="6">
    <source>
        <dbReference type="ARBA" id="ARBA00022932"/>
    </source>
</evidence>
<dbReference type="Pfam" id="PF14579">
    <property type="entry name" value="HHH_6"/>
    <property type="match status" value="1"/>
</dbReference>
<evidence type="ECO:0000256" key="1">
    <source>
        <dbReference type="ARBA" id="ARBA00012417"/>
    </source>
</evidence>
<dbReference type="InterPro" id="IPR004013">
    <property type="entry name" value="PHP_dom"/>
</dbReference>
<dbReference type="NCBIfam" id="TIGR00594">
    <property type="entry name" value="polc"/>
    <property type="match status" value="1"/>
</dbReference>
<reference evidence="9 10" key="1">
    <citation type="journal article" date="2019" name="Int. J. Syst. Evol. Microbiol.">
        <title>The Global Catalogue of Microorganisms (GCM) 10K type strain sequencing project: providing services to taxonomists for standard genome sequencing and annotation.</title>
        <authorList>
            <consortium name="The Broad Institute Genomics Platform"/>
            <consortium name="The Broad Institute Genome Sequencing Center for Infectious Disease"/>
            <person name="Wu L."/>
            <person name="Ma J."/>
        </authorList>
    </citation>
    <scope>NUCLEOTIDE SEQUENCE [LARGE SCALE GENOMIC DNA]</scope>
    <source>
        <strain evidence="9 10">JCM 16083</strain>
    </source>
</reference>
<dbReference type="InterPro" id="IPR029460">
    <property type="entry name" value="DNAPol_HHH"/>
</dbReference>
<accession>A0ABN1MT43</accession>
<evidence type="ECO:0000256" key="3">
    <source>
        <dbReference type="ARBA" id="ARBA00022679"/>
    </source>
</evidence>
<keyword evidence="10" id="KW-1185">Reference proteome</keyword>
<gene>
    <name evidence="9" type="primary">dnaE_1</name>
    <name evidence="9" type="ORF">GCM10009118_25260</name>
</gene>
<dbReference type="Pfam" id="PF02811">
    <property type="entry name" value="PHP"/>
    <property type="match status" value="1"/>
</dbReference>
<dbReference type="SMART" id="SM00481">
    <property type="entry name" value="POLIIIAc"/>
    <property type="match status" value="1"/>
</dbReference>
<keyword evidence="4" id="KW-0548">Nucleotidyltransferase</keyword>
<evidence type="ECO:0000259" key="8">
    <source>
        <dbReference type="SMART" id="SM00481"/>
    </source>
</evidence>
<dbReference type="Gene3D" id="1.10.150.870">
    <property type="match status" value="1"/>
</dbReference>
<keyword evidence="5" id="KW-0235">DNA replication</keyword>
<dbReference type="RefSeq" id="WP_343788328.1">
    <property type="nucleotide sequence ID" value="NZ_BAAAFH010000022.1"/>
</dbReference>
<evidence type="ECO:0000313" key="10">
    <source>
        <dbReference type="Proteomes" id="UP001501126"/>
    </source>
</evidence>